<accession>A0A0L0DGP4</accession>
<dbReference type="EMBL" id="GL349466">
    <property type="protein sequence ID" value="KNC51291.1"/>
    <property type="molecule type" value="Genomic_DNA"/>
</dbReference>
<dbReference type="GO" id="GO:0006913">
    <property type="term" value="P:nucleocytoplasmic transport"/>
    <property type="evidence" value="ECO:0007669"/>
    <property type="project" value="InterPro"/>
</dbReference>
<dbReference type="Pfam" id="PF00638">
    <property type="entry name" value="Ran_BP1"/>
    <property type="match status" value="1"/>
</dbReference>
<dbReference type="GO" id="GO:0005737">
    <property type="term" value="C:cytoplasm"/>
    <property type="evidence" value="ECO:0007669"/>
    <property type="project" value="TreeGrafter"/>
</dbReference>
<dbReference type="InterPro" id="IPR036390">
    <property type="entry name" value="WH_DNA-bd_sf"/>
</dbReference>
<sequence>MTSHYFDVTTMCGQAWVKVSTYTTQLEVYNKHCMLFTAPGDDGGPWRVLDAFPLDTFVATEVTLDPHLLVLHVGLPLDLVSQFTPPASVADGLAGDLIGPLETGDTGVLVGRVAAISDYLAYVSCEADPVSGRPEGLGIVVDVGRAVFTLQGLDDEQTHAWATQIKYHIASGFTRPLHAADTAGLAASAGLVPATAVVCTSAGGASFAENMSLFRKAFASARLVHAPLLRAGIVLPGEPCFLGSDVARWIAATFATATVDQIAVIGQSMILEGVIEPVADSGSRTFKAAFVVYRLTTAAPPASEAAAGEKPVFKFGGGAAGSEKGGAFKFSFGKPAAAAGEGEAQEDKPKFKFGGGSSSFKFGGFSPAGAADAAAEGEQDEAKTNPKAKAKVTLEEVEVKTHEEDEDIALELRARLYRMDDEAEEWKERGTGTVKLLKHKETGKVRILMRRDKTLKICANHFITADMKLVSNPSSDKVWMWKTLADRSDSKEGIIDDATEESLLIRFGSVENAQKFKAAFEAAANGEDPAAAAAAVAGAASTTTTTTEAAAAAPAAEAPAAE</sequence>
<dbReference type="GeneID" id="25566243"/>
<gene>
    <name evidence="12" type="ORF">AMSG_07299</name>
</gene>
<name>A0A0L0DGP4_THETB</name>
<keyword evidence="2" id="KW-0597">Phosphoprotein</keyword>
<evidence type="ECO:0000259" key="11">
    <source>
        <dbReference type="PROSITE" id="PS50196"/>
    </source>
</evidence>
<dbReference type="GO" id="GO:0005096">
    <property type="term" value="F:GTPase activator activity"/>
    <property type="evidence" value="ECO:0007669"/>
    <property type="project" value="UniProtKB-KW"/>
</dbReference>
<dbReference type="InterPro" id="IPR000156">
    <property type="entry name" value="Ran_bind_dom"/>
</dbReference>
<dbReference type="FunFam" id="2.30.29.30:FF:000824">
    <property type="entry name" value="Ran-specific GTPase-activating protein"/>
    <property type="match status" value="1"/>
</dbReference>
<dbReference type="SUPFAM" id="SSF50729">
    <property type="entry name" value="PH domain-like"/>
    <property type="match status" value="1"/>
</dbReference>
<dbReference type="CDD" id="cd04371">
    <property type="entry name" value="DEP"/>
    <property type="match status" value="1"/>
</dbReference>
<feature type="region of interest" description="Disordered" evidence="9">
    <location>
        <begin position="543"/>
        <end position="562"/>
    </location>
</feature>
<dbReference type="GO" id="GO:0035556">
    <property type="term" value="P:intracellular signal transduction"/>
    <property type="evidence" value="ECO:0007669"/>
    <property type="project" value="InterPro"/>
</dbReference>
<evidence type="ECO:0000256" key="5">
    <source>
        <dbReference type="ARBA" id="ARBA00061276"/>
    </source>
</evidence>
<evidence type="ECO:0000313" key="12">
    <source>
        <dbReference type="EMBL" id="KNC51291.1"/>
    </source>
</evidence>
<protein>
    <recommendedName>
        <fullName evidence="7">Ran-specific GTPase-activating protein</fullName>
    </recommendedName>
    <alternativeName>
        <fullName evidence="8">Ran-binding protein 1</fullName>
    </alternativeName>
</protein>
<dbReference type="PROSITE" id="PS50196">
    <property type="entry name" value="RANBD1"/>
    <property type="match status" value="1"/>
</dbReference>
<dbReference type="SMART" id="SM00160">
    <property type="entry name" value="RanBD"/>
    <property type="match status" value="1"/>
</dbReference>
<dbReference type="CDD" id="cd13179">
    <property type="entry name" value="RanBD_RanBP1"/>
    <property type="match status" value="1"/>
</dbReference>
<dbReference type="InterPro" id="IPR011993">
    <property type="entry name" value="PH-like_dom_sf"/>
</dbReference>
<proteinExistence type="inferred from homology"/>
<feature type="domain" description="RanBD1" evidence="11">
    <location>
        <begin position="387"/>
        <end position="523"/>
    </location>
</feature>
<evidence type="ECO:0000256" key="9">
    <source>
        <dbReference type="SAM" id="MobiDB-lite"/>
    </source>
</evidence>
<dbReference type="STRING" id="461836.A0A0L0DGP4"/>
<comment type="subunit">
    <text evidence="6">Interacts with RAN (via C-terminus of GTP-bound form) but not with GDP-bound RAN. Identified in a complex composed of RAN, RANGAP1 and RANBP1. Identified in a complex that contains TNPO1, RAN and RANBP1. Identified in a complex that contains CSE1L, KPNA2, RAN and RANBP1. Identified in a complex with nucleotide-free RAN and RCC1.</text>
</comment>
<evidence type="ECO:0000256" key="8">
    <source>
        <dbReference type="ARBA" id="ARBA00081162"/>
    </source>
</evidence>
<keyword evidence="3" id="KW-0007">Acetylation</keyword>
<evidence type="ECO:0000256" key="4">
    <source>
        <dbReference type="ARBA" id="ARBA00056716"/>
    </source>
</evidence>
<evidence type="ECO:0000256" key="1">
    <source>
        <dbReference type="ARBA" id="ARBA00022468"/>
    </source>
</evidence>
<organism evidence="12 13">
    <name type="scientific">Thecamonas trahens ATCC 50062</name>
    <dbReference type="NCBI Taxonomy" id="461836"/>
    <lineage>
        <taxon>Eukaryota</taxon>
        <taxon>Apusozoa</taxon>
        <taxon>Apusomonadida</taxon>
        <taxon>Apusomonadidae</taxon>
        <taxon>Thecamonas</taxon>
    </lineage>
</organism>
<dbReference type="Gene3D" id="1.10.10.10">
    <property type="entry name" value="Winged helix-like DNA-binding domain superfamily/Winged helix DNA-binding domain"/>
    <property type="match status" value="1"/>
</dbReference>
<dbReference type="Gene3D" id="2.30.29.30">
    <property type="entry name" value="Pleckstrin-homology domain (PH domain)/Phosphotyrosine-binding domain (PTB)"/>
    <property type="match status" value="1"/>
</dbReference>
<comment type="function">
    <text evidence="4">Plays a role in RAN-dependent nucleocytoplasmic transport. Alleviates the TNPO1-dependent inhibition of RAN GTPase activity and mediates the dissociation of RAN from proteins involved in transport into the nucleus. Induces a conformation change in the complex formed by XPO1 and RAN that triggers the release of the nuclear export signal of cargo proteins. Promotes the disassembly of the complex formed by RAN and importin beta. Promotes dissociation of RAN from a complex with KPNA2 and CSE1L. Required for normal mitotic spindle assembly and normal progress through mitosis via its effect on RAN. Does not increase the RAN GTPase activity by itself, but increases GTP hydrolysis mediated by RANGAP1. Inhibits RCC1-dependent exchange of RAN-bound GDP by GTP.</text>
</comment>
<evidence type="ECO:0000256" key="3">
    <source>
        <dbReference type="ARBA" id="ARBA00022990"/>
    </source>
</evidence>
<dbReference type="eggNOG" id="KOG0864">
    <property type="taxonomic scope" value="Eukaryota"/>
</dbReference>
<dbReference type="OrthoDB" id="2357150at2759"/>
<keyword evidence="1" id="KW-0343">GTPase activation</keyword>
<reference evidence="12 13" key="1">
    <citation type="submission" date="2010-05" db="EMBL/GenBank/DDBJ databases">
        <title>The Genome Sequence of Thecamonas trahens ATCC 50062.</title>
        <authorList>
            <consortium name="The Broad Institute Genome Sequencing Platform"/>
            <person name="Russ C."/>
            <person name="Cuomo C."/>
            <person name="Shea T."/>
            <person name="Young S.K."/>
            <person name="Zeng Q."/>
            <person name="Koehrsen M."/>
            <person name="Haas B."/>
            <person name="Borodovsky M."/>
            <person name="Guigo R."/>
            <person name="Alvarado L."/>
            <person name="Berlin A."/>
            <person name="Bochicchio J."/>
            <person name="Borenstein D."/>
            <person name="Chapman S."/>
            <person name="Chen Z."/>
            <person name="Freedman E."/>
            <person name="Gellesch M."/>
            <person name="Goldberg J."/>
            <person name="Griggs A."/>
            <person name="Gujja S."/>
            <person name="Heilman E."/>
            <person name="Heiman D."/>
            <person name="Hepburn T."/>
            <person name="Howarth C."/>
            <person name="Jen D."/>
            <person name="Larson L."/>
            <person name="Mehta T."/>
            <person name="Park D."/>
            <person name="Pearson M."/>
            <person name="Roberts A."/>
            <person name="Saif S."/>
            <person name="Shenoy N."/>
            <person name="Sisk P."/>
            <person name="Stolte C."/>
            <person name="Sykes S."/>
            <person name="Thomson T."/>
            <person name="Walk T."/>
            <person name="White J."/>
            <person name="Yandava C."/>
            <person name="Burger G."/>
            <person name="Gray M.W."/>
            <person name="Holland P.W.H."/>
            <person name="King N."/>
            <person name="Lang F.B.F."/>
            <person name="Roger A.J."/>
            <person name="Ruiz-Trillo I."/>
            <person name="Lander E."/>
            <person name="Nusbaum C."/>
        </authorList>
    </citation>
    <scope>NUCLEOTIDE SEQUENCE [LARGE SCALE GENOMIC DNA]</scope>
    <source>
        <strain evidence="12 13">ATCC 50062</strain>
    </source>
</reference>
<dbReference type="InterPro" id="IPR045255">
    <property type="entry name" value="RanBP1-like"/>
</dbReference>
<evidence type="ECO:0000256" key="2">
    <source>
        <dbReference type="ARBA" id="ARBA00022553"/>
    </source>
</evidence>
<evidence type="ECO:0000256" key="7">
    <source>
        <dbReference type="ARBA" id="ARBA00067380"/>
    </source>
</evidence>
<dbReference type="RefSeq" id="XP_013756215.1">
    <property type="nucleotide sequence ID" value="XM_013900761.1"/>
</dbReference>
<dbReference type="AlphaFoldDB" id="A0A0L0DGP4"/>
<dbReference type="InterPro" id="IPR045256">
    <property type="entry name" value="RanBP1_RanBD"/>
</dbReference>
<dbReference type="SUPFAM" id="SSF46785">
    <property type="entry name" value="Winged helix' DNA-binding domain"/>
    <property type="match status" value="1"/>
</dbReference>
<dbReference type="PROSITE" id="PS50186">
    <property type="entry name" value="DEP"/>
    <property type="match status" value="1"/>
</dbReference>
<evidence type="ECO:0000313" key="13">
    <source>
        <dbReference type="Proteomes" id="UP000054408"/>
    </source>
</evidence>
<dbReference type="PANTHER" id="PTHR23138:SF87">
    <property type="entry name" value="E3 SUMO-PROTEIN LIGASE RANBP2"/>
    <property type="match status" value="1"/>
</dbReference>
<dbReference type="InterPro" id="IPR036388">
    <property type="entry name" value="WH-like_DNA-bd_sf"/>
</dbReference>
<keyword evidence="13" id="KW-1185">Reference proteome</keyword>
<dbReference type="Proteomes" id="UP000054408">
    <property type="component" value="Unassembled WGS sequence"/>
</dbReference>
<dbReference type="GO" id="GO:0005643">
    <property type="term" value="C:nuclear pore"/>
    <property type="evidence" value="ECO:0007669"/>
    <property type="project" value="TreeGrafter"/>
</dbReference>
<feature type="domain" description="DEP" evidence="10">
    <location>
        <begin position="240"/>
        <end position="297"/>
    </location>
</feature>
<evidence type="ECO:0000256" key="6">
    <source>
        <dbReference type="ARBA" id="ARBA00066150"/>
    </source>
</evidence>
<dbReference type="InterPro" id="IPR000591">
    <property type="entry name" value="DEP_dom"/>
</dbReference>
<comment type="similarity">
    <text evidence="5">Belongs to the RANBP1 family.</text>
</comment>
<dbReference type="PANTHER" id="PTHR23138">
    <property type="entry name" value="RAN BINDING PROTEIN"/>
    <property type="match status" value="1"/>
</dbReference>
<evidence type="ECO:0000259" key="10">
    <source>
        <dbReference type="PROSITE" id="PS50186"/>
    </source>
</evidence>